<keyword evidence="3" id="KW-1185">Reference proteome</keyword>
<feature type="signal peptide" evidence="1">
    <location>
        <begin position="1"/>
        <end position="28"/>
    </location>
</feature>
<dbReference type="Proteomes" id="UP001597120">
    <property type="component" value="Unassembled WGS sequence"/>
</dbReference>
<name>A0ABW3D6F1_9BACL</name>
<comment type="caution">
    <text evidence="2">The sequence shown here is derived from an EMBL/GenBank/DDBJ whole genome shotgun (WGS) entry which is preliminary data.</text>
</comment>
<evidence type="ECO:0000256" key="1">
    <source>
        <dbReference type="SAM" id="SignalP"/>
    </source>
</evidence>
<sequence length="192" mass="20651">MSLKGKKWFSVISLSLVLVLLGSVAAFASNNTDGNGVTDEAVLQKPKSVKIEQPDQNEVLKQESYQRAETAGVLEVIEDTSPDFDILASFSISSSSLEPNHYVASSSTYYIDPGKDKLKYSVNWSPTGQDIQIGFVSKNDPNIQYYISNLSGGSASGTIGTSTLDAGEYYVVIGTPDTNTANVSVNGTFDWQ</sequence>
<dbReference type="EMBL" id="JBHTIU010000025">
    <property type="protein sequence ID" value="MFD0868891.1"/>
    <property type="molecule type" value="Genomic_DNA"/>
</dbReference>
<keyword evidence="1" id="KW-0732">Signal</keyword>
<proteinExistence type="predicted"/>
<feature type="chain" id="PRO_5046518637" description="Peptidase C-terminal archaeal/bacterial domain-containing protein" evidence="1">
    <location>
        <begin position="29"/>
        <end position="192"/>
    </location>
</feature>
<evidence type="ECO:0000313" key="2">
    <source>
        <dbReference type="EMBL" id="MFD0868891.1"/>
    </source>
</evidence>
<organism evidence="2 3">
    <name type="scientific">Paenibacillus residui</name>
    <dbReference type="NCBI Taxonomy" id="629724"/>
    <lineage>
        <taxon>Bacteria</taxon>
        <taxon>Bacillati</taxon>
        <taxon>Bacillota</taxon>
        <taxon>Bacilli</taxon>
        <taxon>Bacillales</taxon>
        <taxon>Paenibacillaceae</taxon>
        <taxon>Paenibacillus</taxon>
    </lineage>
</organism>
<accession>A0ABW3D6F1</accession>
<evidence type="ECO:0008006" key="4">
    <source>
        <dbReference type="Google" id="ProtNLM"/>
    </source>
</evidence>
<gene>
    <name evidence="2" type="ORF">ACFQ03_07000</name>
</gene>
<dbReference type="RefSeq" id="WP_379287066.1">
    <property type="nucleotide sequence ID" value="NZ_JBHTIU010000025.1"/>
</dbReference>
<protein>
    <recommendedName>
        <fullName evidence="4">Peptidase C-terminal archaeal/bacterial domain-containing protein</fullName>
    </recommendedName>
</protein>
<evidence type="ECO:0000313" key="3">
    <source>
        <dbReference type="Proteomes" id="UP001597120"/>
    </source>
</evidence>
<reference evidence="3" key="1">
    <citation type="journal article" date="2019" name="Int. J. Syst. Evol. Microbiol.">
        <title>The Global Catalogue of Microorganisms (GCM) 10K type strain sequencing project: providing services to taxonomists for standard genome sequencing and annotation.</title>
        <authorList>
            <consortium name="The Broad Institute Genomics Platform"/>
            <consortium name="The Broad Institute Genome Sequencing Center for Infectious Disease"/>
            <person name="Wu L."/>
            <person name="Ma J."/>
        </authorList>
    </citation>
    <scope>NUCLEOTIDE SEQUENCE [LARGE SCALE GENOMIC DNA]</scope>
    <source>
        <strain evidence="3">CCUG 57263</strain>
    </source>
</reference>